<comment type="caution">
    <text evidence="1">The sequence shown here is derived from an EMBL/GenBank/DDBJ whole genome shotgun (WGS) entry which is preliminary data.</text>
</comment>
<dbReference type="InterPro" id="IPR025148">
    <property type="entry name" value="AtzG-like"/>
</dbReference>
<name>A0A1J5RUP2_9ZZZZ</name>
<organism evidence="1">
    <name type="scientific">mine drainage metagenome</name>
    <dbReference type="NCBI Taxonomy" id="410659"/>
    <lineage>
        <taxon>unclassified sequences</taxon>
        <taxon>metagenomes</taxon>
        <taxon>ecological metagenomes</taxon>
    </lineage>
</organism>
<gene>
    <name evidence="1" type="ORF">GALL_222550</name>
</gene>
<accession>A0A1J5RUP2</accession>
<proteinExistence type="predicted"/>
<reference evidence="1" key="1">
    <citation type="submission" date="2016-10" db="EMBL/GenBank/DDBJ databases">
        <title>Sequence of Gallionella enrichment culture.</title>
        <authorList>
            <person name="Poehlein A."/>
            <person name="Muehling M."/>
            <person name="Daniel R."/>
        </authorList>
    </citation>
    <scope>NUCLEOTIDE SEQUENCE</scope>
</reference>
<evidence type="ECO:0000313" key="1">
    <source>
        <dbReference type="EMBL" id="OIQ95796.1"/>
    </source>
</evidence>
<dbReference type="AlphaFoldDB" id="A0A1J5RUP2"/>
<sequence>MHDTPAPSADAPSYIDMVRCAAAQLDLALADDAMQRVAAQWSRLQAMASTLTQEPLGIADEPAPVFTP</sequence>
<dbReference type="EMBL" id="MLJW01000160">
    <property type="protein sequence ID" value="OIQ95796.1"/>
    <property type="molecule type" value="Genomic_DNA"/>
</dbReference>
<dbReference type="Pfam" id="PF13318">
    <property type="entry name" value="AtzG-like"/>
    <property type="match status" value="1"/>
</dbReference>
<protein>
    <submittedName>
        <fullName evidence="1">Uncharacterized protein</fullName>
    </submittedName>
</protein>